<organism evidence="1 2">
    <name type="scientific">Dictyobacter alpinus</name>
    <dbReference type="NCBI Taxonomy" id="2014873"/>
    <lineage>
        <taxon>Bacteria</taxon>
        <taxon>Bacillati</taxon>
        <taxon>Chloroflexota</taxon>
        <taxon>Ktedonobacteria</taxon>
        <taxon>Ktedonobacterales</taxon>
        <taxon>Dictyobacteraceae</taxon>
        <taxon>Dictyobacter</taxon>
    </lineage>
</organism>
<dbReference type="RefSeq" id="WP_126628932.1">
    <property type="nucleotide sequence ID" value="NZ_BIFT01000001.1"/>
</dbReference>
<protein>
    <submittedName>
        <fullName evidence="1">Uncharacterized protein</fullName>
    </submittedName>
</protein>
<dbReference type="AlphaFoldDB" id="A0A402BBS3"/>
<comment type="caution">
    <text evidence="1">The sequence shown here is derived from an EMBL/GenBank/DDBJ whole genome shotgun (WGS) entry which is preliminary data.</text>
</comment>
<reference evidence="2" key="1">
    <citation type="submission" date="2018-12" db="EMBL/GenBank/DDBJ databases">
        <title>Tengunoibacter tsumagoiensis gen. nov., sp. nov., Dictyobacter kobayashii sp. nov., D. alpinus sp. nov., and D. joshuensis sp. nov. and description of Dictyobacteraceae fam. nov. within the order Ktedonobacterales isolated from Tengu-no-mugimeshi.</title>
        <authorList>
            <person name="Wang C.M."/>
            <person name="Zheng Y."/>
            <person name="Sakai Y."/>
            <person name="Toyoda A."/>
            <person name="Minakuchi Y."/>
            <person name="Abe K."/>
            <person name="Yokota A."/>
            <person name="Yabe S."/>
        </authorList>
    </citation>
    <scope>NUCLEOTIDE SEQUENCE [LARGE SCALE GENOMIC DNA]</scope>
    <source>
        <strain evidence="2">Uno16</strain>
    </source>
</reference>
<evidence type="ECO:0000313" key="1">
    <source>
        <dbReference type="EMBL" id="GCE28752.1"/>
    </source>
</evidence>
<evidence type="ECO:0000313" key="2">
    <source>
        <dbReference type="Proteomes" id="UP000287171"/>
    </source>
</evidence>
<accession>A0A402BBS3</accession>
<dbReference type="Proteomes" id="UP000287171">
    <property type="component" value="Unassembled WGS sequence"/>
</dbReference>
<gene>
    <name evidence="1" type="ORF">KDA_42360</name>
</gene>
<dbReference type="OrthoDB" id="9842810at2"/>
<keyword evidence="2" id="KW-1185">Reference proteome</keyword>
<proteinExistence type="predicted"/>
<sequence>MNMTVSSAKSVETIDDIAIGGLNRYHCYPQGSSQSDLTPIPLEVELWYPQTGITEWQYSFVRIILLTGDYEQPRRRLELSALTRRYGLSERQIRRKLEAMVRNGHLLMHKCYDCYGRLETFYEFDCTPFLEQIAALVATDQSYRSVTSCPHILEDSTDTVDDISPYTDDTYVPPAVCVDGISVNELRQPVNCVMDKNDNRAISMTEMSMPTMVLSSMTEMSSVADEPTALFPSSNSNSSYNNNYNNNYITSNSNAVSPSDNCGQTQTDIAFFPQSPAEEPVVVESTLQGEELEATAKSERQLIDDLLAASWQLTDEQPGSNILTTMRYISRELGDDAPRSSLTRAHKLYRHLLLLNQQDDEYTMLDPDYYFAEILLAVRERLRGVRFRCKNSRGKPNGMPLFFTELEREVIQLVDRVFVLRGYGDDDSQPGQQSSYQSQQEKLWGRQEVQEPVLNLNDLHAISDQIDQYTFTDQQLVDEKRRLQQPLSAQYEQDLLAGRLSDHEREQILVSVRLGLYYEEIERRERNAAL</sequence>
<dbReference type="EMBL" id="BIFT01000001">
    <property type="protein sequence ID" value="GCE28752.1"/>
    <property type="molecule type" value="Genomic_DNA"/>
</dbReference>
<name>A0A402BBS3_9CHLR</name>